<evidence type="ECO:0000313" key="3">
    <source>
        <dbReference type="Proteomes" id="UP000693946"/>
    </source>
</evidence>
<protein>
    <recommendedName>
        <fullName evidence="4">Secreted protein</fullName>
    </recommendedName>
</protein>
<dbReference type="Proteomes" id="UP000693946">
    <property type="component" value="Linkage Group LG10"/>
</dbReference>
<accession>A0AAV6SZM2</accession>
<gene>
    <name evidence="2" type="ORF">JOB18_025429</name>
</gene>
<dbReference type="EMBL" id="JAGKHQ010000002">
    <property type="protein sequence ID" value="KAG7522560.1"/>
    <property type="molecule type" value="Genomic_DNA"/>
</dbReference>
<dbReference type="AlphaFoldDB" id="A0AAV6SZM2"/>
<reference evidence="2 3" key="1">
    <citation type="journal article" date="2021" name="Sci. Rep.">
        <title>Chromosome anchoring in Senegalese sole (Solea senegalensis) reveals sex-associated markers and genome rearrangements in flatfish.</title>
        <authorList>
            <person name="Guerrero-Cozar I."/>
            <person name="Gomez-Garrido J."/>
            <person name="Berbel C."/>
            <person name="Martinez-Blanch J.F."/>
            <person name="Alioto T."/>
            <person name="Claros M.G."/>
            <person name="Gagnaire P.A."/>
            <person name="Manchado M."/>
        </authorList>
    </citation>
    <scope>NUCLEOTIDE SEQUENCE [LARGE SCALE GENOMIC DNA]</scope>
    <source>
        <strain evidence="2">Sse05_10M</strain>
    </source>
</reference>
<keyword evidence="1" id="KW-0732">Signal</keyword>
<evidence type="ECO:0000256" key="1">
    <source>
        <dbReference type="SAM" id="SignalP"/>
    </source>
</evidence>
<proteinExistence type="predicted"/>
<keyword evidence="3" id="KW-1185">Reference proteome</keyword>
<comment type="caution">
    <text evidence="2">The sequence shown here is derived from an EMBL/GenBank/DDBJ whole genome shotgun (WGS) entry which is preliminary data.</text>
</comment>
<sequence length="93" mass="10997">MVMVLLRLLPAFIIRSNCHAASLWSRNILALKKYYRRKLGTDCASLFLRPSVKRLTSKSSNQQIIVYSGAYMFYCHLLSRLRFKVRRLRVFLK</sequence>
<evidence type="ECO:0008006" key="4">
    <source>
        <dbReference type="Google" id="ProtNLM"/>
    </source>
</evidence>
<feature type="signal peptide" evidence="1">
    <location>
        <begin position="1"/>
        <end position="20"/>
    </location>
</feature>
<evidence type="ECO:0000313" key="2">
    <source>
        <dbReference type="EMBL" id="KAG7522560.1"/>
    </source>
</evidence>
<organism evidence="2 3">
    <name type="scientific">Solea senegalensis</name>
    <name type="common">Senegalese sole</name>
    <dbReference type="NCBI Taxonomy" id="28829"/>
    <lineage>
        <taxon>Eukaryota</taxon>
        <taxon>Metazoa</taxon>
        <taxon>Chordata</taxon>
        <taxon>Craniata</taxon>
        <taxon>Vertebrata</taxon>
        <taxon>Euteleostomi</taxon>
        <taxon>Actinopterygii</taxon>
        <taxon>Neopterygii</taxon>
        <taxon>Teleostei</taxon>
        <taxon>Neoteleostei</taxon>
        <taxon>Acanthomorphata</taxon>
        <taxon>Carangaria</taxon>
        <taxon>Pleuronectiformes</taxon>
        <taxon>Pleuronectoidei</taxon>
        <taxon>Soleidae</taxon>
        <taxon>Solea</taxon>
    </lineage>
</organism>
<name>A0AAV6SZM2_SOLSE</name>
<feature type="chain" id="PRO_5043820775" description="Secreted protein" evidence="1">
    <location>
        <begin position="21"/>
        <end position="93"/>
    </location>
</feature>